<dbReference type="Pfam" id="PF00643">
    <property type="entry name" value="zf-B_box"/>
    <property type="match status" value="1"/>
</dbReference>
<comment type="subcellular location">
    <subcellularLocation>
        <location evidence="1 7">Nucleus</location>
    </subcellularLocation>
</comment>
<dbReference type="CDD" id="cd19821">
    <property type="entry name" value="Bbox1_BBX-like"/>
    <property type="match status" value="2"/>
</dbReference>
<dbReference type="OrthoDB" id="153872at2759"/>
<evidence type="ECO:0000259" key="9">
    <source>
        <dbReference type="PROSITE" id="PS51017"/>
    </source>
</evidence>
<dbReference type="InterPro" id="IPR000315">
    <property type="entry name" value="Znf_B-box"/>
</dbReference>
<keyword evidence="6" id="KW-0863">Zinc-finger</keyword>
<reference evidence="10 11" key="1">
    <citation type="journal article" date="2011" name="Science">
        <title>The Selaginella genome identifies genetic changes associated with the evolution of vascular plants.</title>
        <authorList>
            <person name="Banks J.A."/>
            <person name="Nishiyama T."/>
            <person name="Hasebe M."/>
            <person name="Bowman J.L."/>
            <person name="Gribskov M."/>
            <person name="dePamphilis C."/>
            <person name="Albert V.A."/>
            <person name="Aono N."/>
            <person name="Aoyama T."/>
            <person name="Ambrose B.A."/>
            <person name="Ashton N.W."/>
            <person name="Axtell M.J."/>
            <person name="Barker E."/>
            <person name="Barker M.S."/>
            <person name="Bennetzen J.L."/>
            <person name="Bonawitz N.D."/>
            <person name="Chapple C."/>
            <person name="Cheng C."/>
            <person name="Correa L.G."/>
            <person name="Dacre M."/>
            <person name="DeBarry J."/>
            <person name="Dreyer I."/>
            <person name="Elias M."/>
            <person name="Engstrom E.M."/>
            <person name="Estelle M."/>
            <person name="Feng L."/>
            <person name="Finet C."/>
            <person name="Floyd S.K."/>
            <person name="Frommer W.B."/>
            <person name="Fujita T."/>
            <person name="Gramzow L."/>
            <person name="Gutensohn M."/>
            <person name="Harholt J."/>
            <person name="Hattori M."/>
            <person name="Heyl A."/>
            <person name="Hirai T."/>
            <person name="Hiwatashi Y."/>
            <person name="Ishikawa M."/>
            <person name="Iwata M."/>
            <person name="Karol K.G."/>
            <person name="Koehler B."/>
            <person name="Kolukisaoglu U."/>
            <person name="Kubo M."/>
            <person name="Kurata T."/>
            <person name="Lalonde S."/>
            <person name="Li K."/>
            <person name="Li Y."/>
            <person name="Litt A."/>
            <person name="Lyons E."/>
            <person name="Manning G."/>
            <person name="Maruyama T."/>
            <person name="Michael T.P."/>
            <person name="Mikami K."/>
            <person name="Miyazaki S."/>
            <person name="Morinaga S."/>
            <person name="Murata T."/>
            <person name="Mueller-Roeber B."/>
            <person name="Nelson D.R."/>
            <person name="Obara M."/>
            <person name="Oguri Y."/>
            <person name="Olmstead R.G."/>
            <person name="Onodera N."/>
            <person name="Petersen B.L."/>
            <person name="Pils B."/>
            <person name="Prigge M."/>
            <person name="Rensing S.A."/>
            <person name="Riano-Pachon D.M."/>
            <person name="Roberts A.W."/>
            <person name="Sato Y."/>
            <person name="Scheller H.V."/>
            <person name="Schulz B."/>
            <person name="Schulz C."/>
            <person name="Shakirov E.V."/>
            <person name="Shibagaki N."/>
            <person name="Shinohara N."/>
            <person name="Shippen D.E."/>
            <person name="Soerensen I."/>
            <person name="Sotooka R."/>
            <person name="Sugimoto N."/>
            <person name="Sugita M."/>
            <person name="Sumikawa N."/>
            <person name="Tanurdzic M."/>
            <person name="Theissen G."/>
            <person name="Ulvskov P."/>
            <person name="Wakazuki S."/>
            <person name="Weng J.K."/>
            <person name="Willats W.W."/>
            <person name="Wipf D."/>
            <person name="Wolf P.G."/>
            <person name="Yang L."/>
            <person name="Zimmer A.D."/>
            <person name="Zhu Q."/>
            <person name="Mitros T."/>
            <person name="Hellsten U."/>
            <person name="Loque D."/>
            <person name="Otillar R."/>
            <person name="Salamov A."/>
            <person name="Schmutz J."/>
            <person name="Shapiro H."/>
            <person name="Lindquist E."/>
            <person name="Lucas S."/>
            <person name="Rokhsar D."/>
            <person name="Grigoriev I.V."/>
        </authorList>
    </citation>
    <scope>NUCLEOTIDE SEQUENCE [LARGE SCALE GENOMIC DNA]</scope>
</reference>
<sequence>SMTKLCDGCRASNAAIYCTADMAYICLGCDLKVHGANKLASRHERVWICEVCEHAPAAVICKADAAALCASCDTDIHSANPLANRHERVAVTPFFECPSMIKVAHINASSVVPNDNPLLLAAPDCWQNPQQQQQPLANFGVIDSLDSFLEVGAAPNLPGFLQEQPEGSSYSLGGTGTTISLSQTRSSSVAAVPESSSSMSDISKPYPGNMIEFLCQISRGEQGIQQQNPGIAREERVLRYKEKRKNRKFEKTVRYASRKAYAEIRPRIKGRFVKRSDVEHFVLSAMADGIVPSF</sequence>
<dbReference type="GO" id="GO:0005634">
    <property type="term" value="C:nucleus"/>
    <property type="evidence" value="ECO:0000318"/>
    <property type="project" value="GO_Central"/>
</dbReference>
<dbReference type="GO" id="GO:0008270">
    <property type="term" value="F:zinc ion binding"/>
    <property type="evidence" value="ECO:0007669"/>
    <property type="project" value="UniProtKB-KW"/>
</dbReference>
<accession>D8T014</accession>
<dbReference type="Proteomes" id="UP000001514">
    <property type="component" value="Unassembled WGS sequence"/>
</dbReference>
<evidence type="ECO:0000256" key="1">
    <source>
        <dbReference type="ARBA" id="ARBA00004123"/>
    </source>
</evidence>
<dbReference type="GO" id="GO:0009909">
    <property type="term" value="P:regulation of flower development"/>
    <property type="evidence" value="ECO:0000318"/>
    <property type="project" value="GO_Central"/>
</dbReference>
<evidence type="ECO:0000256" key="6">
    <source>
        <dbReference type="PROSITE-ProRule" id="PRU00024"/>
    </source>
</evidence>
<dbReference type="EMBL" id="GL377657">
    <property type="protein sequence ID" value="EFJ10003.1"/>
    <property type="molecule type" value="Genomic_DNA"/>
</dbReference>
<dbReference type="InterPro" id="IPR010402">
    <property type="entry name" value="CCT_domain"/>
</dbReference>
<dbReference type="InParanoid" id="D8T014"/>
<dbReference type="AlphaFoldDB" id="D8T014"/>
<dbReference type="Pfam" id="PF06203">
    <property type="entry name" value="CCT"/>
    <property type="match status" value="1"/>
</dbReference>
<keyword evidence="11" id="KW-1185">Reference proteome</keyword>
<dbReference type="InterPro" id="IPR049808">
    <property type="entry name" value="CONSTANS-like_Bbox1"/>
</dbReference>
<dbReference type="SMART" id="SM00336">
    <property type="entry name" value="BBOX"/>
    <property type="match status" value="2"/>
</dbReference>
<keyword evidence="4" id="KW-0862">Zinc</keyword>
<dbReference type="Gramene" id="EFJ10003">
    <property type="protein sequence ID" value="EFJ10003"/>
    <property type="gene ID" value="SELMODRAFT_128905"/>
</dbReference>
<comment type="similarity">
    <text evidence="2">Belongs to the CONSTANS family.</text>
</comment>
<feature type="non-terminal residue" evidence="10">
    <location>
        <position position="1"/>
    </location>
</feature>
<gene>
    <name evidence="10" type="ORF">SELMODRAFT_128905</name>
</gene>
<evidence type="ECO:0000256" key="2">
    <source>
        <dbReference type="ARBA" id="ARBA00010024"/>
    </source>
</evidence>
<evidence type="ECO:0000313" key="11">
    <source>
        <dbReference type="Proteomes" id="UP000001514"/>
    </source>
</evidence>
<name>D8T014_SELML</name>
<proteinExistence type="inferred from homology"/>
<dbReference type="KEGG" id="smo:SELMODRAFT_128905"/>
<evidence type="ECO:0000259" key="8">
    <source>
        <dbReference type="PROSITE" id="PS50119"/>
    </source>
</evidence>
<feature type="domain" description="CCT" evidence="9">
    <location>
        <begin position="233"/>
        <end position="275"/>
    </location>
</feature>
<dbReference type="HOGENOM" id="CLU_028225_3_2_1"/>
<protein>
    <submittedName>
        <fullName evidence="10">Uncharacterized protein</fullName>
    </submittedName>
</protein>
<keyword evidence="5 7" id="KW-0539">Nucleus</keyword>
<dbReference type="InterPro" id="IPR045281">
    <property type="entry name" value="CONSTANS-like"/>
</dbReference>
<evidence type="ECO:0000256" key="5">
    <source>
        <dbReference type="ARBA" id="ARBA00023242"/>
    </source>
</evidence>
<evidence type="ECO:0000313" key="10">
    <source>
        <dbReference type="EMBL" id="EFJ10003.1"/>
    </source>
</evidence>
<dbReference type="STRING" id="88036.D8T014"/>
<dbReference type="PROSITE" id="PS51017">
    <property type="entry name" value="CCT"/>
    <property type="match status" value="1"/>
</dbReference>
<keyword evidence="3" id="KW-0479">Metal-binding</keyword>
<dbReference type="eggNOG" id="KOG1601">
    <property type="taxonomic scope" value="Eukaryota"/>
</dbReference>
<feature type="domain" description="B box-type" evidence="8">
    <location>
        <begin position="44"/>
        <end position="91"/>
    </location>
</feature>
<evidence type="ECO:0000256" key="4">
    <source>
        <dbReference type="ARBA" id="ARBA00022833"/>
    </source>
</evidence>
<dbReference type="PANTHER" id="PTHR31319">
    <property type="entry name" value="ZINC FINGER PROTEIN CONSTANS-LIKE 4"/>
    <property type="match status" value="1"/>
</dbReference>
<dbReference type="PROSITE" id="PS50119">
    <property type="entry name" value="ZF_BBOX"/>
    <property type="match status" value="2"/>
</dbReference>
<organism evidence="11">
    <name type="scientific">Selaginella moellendorffii</name>
    <name type="common">Spikemoss</name>
    <dbReference type="NCBI Taxonomy" id="88036"/>
    <lineage>
        <taxon>Eukaryota</taxon>
        <taxon>Viridiplantae</taxon>
        <taxon>Streptophyta</taxon>
        <taxon>Embryophyta</taxon>
        <taxon>Tracheophyta</taxon>
        <taxon>Lycopodiopsida</taxon>
        <taxon>Selaginellales</taxon>
        <taxon>Selaginellaceae</taxon>
        <taxon>Selaginella</taxon>
    </lineage>
</organism>
<feature type="domain" description="B box-type" evidence="8">
    <location>
        <begin position="1"/>
        <end position="48"/>
    </location>
</feature>
<dbReference type="PANTHER" id="PTHR31319:SF77">
    <property type="entry name" value="ZINC FINGER PROTEIN CONSTANS-LIKE 4"/>
    <property type="match status" value="1"/>
</dbReference>
<evidence type="ECO:0000256" key="3">
    <source>
        <dbReference type="ARBA" id="ARBA00022723"/>
    </source>
</evidence>
<evidence type="ECO:0000256" key="7">
    <source>
        <dbReference type="PROSITE-ProRule" id="PRU00357"/>
    </source>
</evidence>